<keyword evidence="4" id="KW-0547">Nucleotide-binding</keyword>
<keyword evidence="8" id="KW-1185">Reference proteome</keyword>
<dbReference type="PANTHER" id="PTHR47969:SF9">
    <property type="entry name" value="KINESIN-LIKE PROTEIN"/>
    <property type="match status" value="1"/>
</dbReference>
<comment type="similarity">
    <text evidence="3">Belongs to the TRAFAC class myosin-kinesin ATPase superfamily. Kinesin family. KIN-10 subfamily.</text>
</comment>
<dbReference type="InterPro" id="IPR001752">
    <property type="entry name" value="Kinesin_motor_dom"/>
</dbReference>
<dbReference type="Pfam" id="PF12836">
    <property type="entry name" value="HHH_3"/>
    <property type="match status" value="1"/>
</dbReference>
<feature type="domain" description="Kinesin motor" evidence="6">
    <location>
        <begin position="23"/>
        <end position="341"/>
    </location>
</feature>
<dbReference type="Gene3D" id="3.40.850.10">
    <property type="entry name" value="Kinesin motor domain"/>
    <property type="match status" value="1"/>
</dbReference>
<dbReference type="InterPro" id="IPR010994">
    <property type="entry name" value="RuvA_2-like"/>
</dbReference>
<keyword evidence="4" id="KW-0067">ATP-binding</keyword>
<evidence type="ECO:0000256" key="3">
    <source>
        <dbReference type="ARBA" id="ARBA00061615"/>
    </source>
</evidence>
<evidence type="ECO:0000256" key="2">
    <source>
        <dbReference type="ARBA" id="ARBA00023175"/>
    </source>
</evidence>
<dbReference type="FunFam" id="1.10.150.280:FF:000003">
    <property type="entry name" value="Kinesin-like protein KIN-10C"/>
    <property type="match status" value="1"/>
</dbReference>
<dbReference type="Pfam" id="PF00225">
    <property type="entry name" value="Kinesin"/>
    <property type="match status" value="1"/>
</dbReference>
<dbReference type="PROSITE" id="PS50067">
    <property type="entry name" value="KINESIN_MOTOR_2"/>
    <property type="match status" value="1"/>
</dbReference>
<dbReference type="EMBL" id="JANQDX010000009">
    <property type="protein sequence ID" value="KAL0918273.1"/>
    <property type="molecule type" value="Genomic_DNA"/>
</dbReference>
<accession>A0ABD0UZX8</accession>
<evidence type="ECO:0000259" key="6">
    <source>
        <dbReference type="PROSITE" id="PS50067"/>
    </source>
</evidence>
<dbReference type="SUPFAM" id="SSF47781">
    <property type="entry name" value="RuvA domain 2-like"/>
    <property type="match status" value="1"/>
</dbReference>
<dbReference type="GO" id="GO:0005874">
    <property type="term" value="C:microtubule"/>
    <property type="evidence" value="ECO:0007669"/>
    <property type="project" value="UniProtKB-KW"/>
</dbReference>
<dbReference type="PANTHER" id="PTHR47969">
    <property type="entry name" value="CHROMOSOME-ASSOCIATED KINESIN KIF4A-RELATED"/>
    <property type="match status" value="1"/>
</dbReference>
<dbReference type="SUPFAM" id="SSF52540">
    <property type="entry name" value="P-loop containing nucleoside triphosphate hydrolases"/>
    <property type="match status" value="1"/>
</dbReference>
<evidence type="ECO:0000256" key="5">
    <source>
        <dbReference type="SAM" id="MobiDB-lite"/>
    </source>
</evidence>
<dbReference type="Proteomes" id="UP001552299">
    <property type="component" value="Unassembled WGS sequence"/>
</dbReference>
<evidence type="ECO:0000313" key="7">
    <source>
        <dbReference type="EMBL" id="KAL0918273.1"/>
    </source>
</evidence>
<keyword evidence="2 4" id="KW-0505">Motor protein</keyword>
<protein>
    <recommendedName>
        <fullName evidence="6">Kinesin motor domain-containing protein</fullName>
    </recommendedName>
</protein>
<dbReference type="PRINTS" id="PR00380">
    <property type="entry name" value="KINESINHEAVY"/>
</dbReference>
<dbReference type="SMART" id="SM00129">
    <property type="entry name" value="KISc"/>
    <property type="match status" value="1"/>
</dbReference>
<feature type="binding site" evidence="4">
    <location>
        <begin position="110"/>
        <end position="117"/>
    </location>
    <ligand>
        <name>ATP</name>
        <dbReference type="ChEBI" id="CHEBI:30616"/>
    </ligand>
</feature>
<keyword evidence="1" id="KW-0493">Microtubule</keyword>
<dbReference type="GO" id="GO:0005524">
    <property type="term" value="F:ATP binding"/>
    <property type="evidence" value="ECO:0007669"/>
    <property type="project" value="UniProtKB-UniRule"/>
</dbReference>
<evidence type="ECO:0000256" key="4">
    <source>
        <dbReference type="PROSITE-ProRule" id="PRU00283"/>
    </source>
</evidence>
<gene>
    <name evidence="7" type="ORF">M5K25_010272</name>
</gene>
<organism evidence="7 8">
    <name type="scientific">Dendrobium thyrsiflorum</name>
    <name type="common">Pinecone-like raceme dendrobium</name>
    <name type="synonym">Orchid</name>
    <dbReference type="NCBI Taxonomy" id="117978"/>
    <lineage>
        <taxon>Eukaryota</taxon>
        <taxon>Viridiplantae</taxon>
        <taxon>Streptophyta</taxon>
        <taxon>Embryophyta</taxon>
        <taxon>Tracheophyta</taxon>
        <taxon>Spermatophyta</taxon>
        <taxon>Magnoliopsida</taxon>
        <taxon>Liliopsida</taxon>
        <taxon>Asparagales</taxon>
        <taxon>Orchidaceae</taxon>
        <taxon>Epidendroideae</taxon>
        <taxon>Malaxideae</taxon>
        <taxon>Dendrobiinae</taxon>
        <taxon>Dendrobium</taxon>
    </lineage>
</organism>
<dbReference type="InterPro" id="IPR027417">
    <property type="entry name" value="P-loop_NTPase"/>
</dbReference>
<evidence type="ECO:0000313" key="8">
    <source>
        <dbReference type="Proteomes" id="UP001552299"/>
    </source>
</evidence>
<feature type="region of interest" description="Disordered" evidence="5">
    <location>
        <begin position="1"/>
        <end position="22"/>
    </location>
</feature>
<dbReference type="Gene3D" id="1.10.150.280">
    <property type="entry name" value="AF1531-like domain"/>
    <property type="match status" value="1"/>
</dbReference>
<sequence length="676" mass="75506">MDSSSARRSNEEFAGPKSAAKKGVRVVCKIRPFTESEKRCSESPSQITISRENNHASIVLHDQAKGRKDTYILDDCYEQDDSNSKLFAHEVKPLLEGILHGDNSCVIAYGVQGSGKTQLIQGSVETPGLAMMAFCEIFSSIEEVGGSMTISCYEMYNDHIYDLLDCKEKEVQILEDAEKEIQLKGLSKIPVKSLSDFEKYYFHISNQRNHPHKVENDAKVRSHKGLIMYATSVDKKSKVSLVGKLNFMELAGYEEVRKRTDGQAPSSECIKINKSLYVLHNVVSALNRDETYIPYRETKLTRLLQDFLCHKNNAVLITCLSPSLCPQTFPVISLASRSCQFINRQKDNLARTSKECRRYFPISSSVGGILPLDKTIIKQGIYQVGSSRKKINKSISTNNERFKGHGNRIKKPTTSLCWSAERKLFNVASPLGKTQKLANLCQREGSVASNVVLASSTLEVDVSIPADHIEQSVGSSLAIDIEVSHNSEGMLNNSLQMICKCGQLRGFGCSMENEPHKSCFESVKRLPTLTEQLRERTNRLKTVSSQPISMCASKMDSSCSMQFIMDSLEPKTPRFPSSLKINCNSIIESFATPQEKFKTRSIGLKKALADECLDFLNSASKEELKKLKGIGEKRATYILELREETPEPFKEIDDLKGLGLSSKQIKGMMSKMLADI</sequence>
<evidence type="ECO:0000256" key="1">
    <source>
        <dbReference type="ARBA" id="ARBA00022701"/>
    </source>
</evidence>
<dbReference type="GO" id="GO:0003774">
    <property type="term" value="F:cytoskeletal motor activity"/>
    <property type="evidence" value="ECO:0007669"/>
    <property type="project" value="UniProtKB-UniRule"/>
</dbReference>
<comment type="caution">
    <text evidence="7">The sequence shown here is derived from an EMBL/GenBank/DDBJ whole genome shotgun (WGS) entry which is preliminary data.</text>
</comment>
<dbReference type="InterPro" id="IPR027640">
    <property type="entry name" value="Kinesin-like_fam"/>
</dbReference>
<dbReference type="AlphaFoldDB" id="A0ABD0UZX8"/>
<reference evidence="7 8" key="1">
    <citation type="journal article" date="2024" name="Plant Biotechnol. J.">
        <title>Dendrobium thyrsiflorum genome and its molecular insights into genes involved in important horticultural traits.</title>
        <authorList>
            <person name="Chen B."/>
            <person name="Wang J.Y."/>
            <person name="Zheng P.J."/>
            <person name="Li K.L."/>
            <person name="Liang Y.M."/>
            <person name="Chen X.F."/>
            <person name="Zhang C."/>
            <person name="Zhao X."/>
            <person name="He X."/>
            <person name="Zhang G.Q."/>
            <person name="Liu Z.J."/>
            <person name="Xu Q."/>
        </authorList>
    </citation>
    <scope>NUCLEOTIDE SEQUENCE [LARGE SCALE GENOMIC DNA]</scope>
    <source>
        <strain evidence="7">GZMU011</strain>
    </source>
</reference>
<name>A0ABD0UZX8_DENTH</name>
<proteinExistence type="inferred from homology"/>
<dbReference type="InterPro" id="IPR036961">
    <property type="entry name" value="Kinesin_motor_dom_sf"/>
</dbReference>